<feature type="domain" description="Major facilitator superfamily (MFS) profile" evidence="5">
    <location>
        <begin position="16"/>
        <end position="408"/>
    </location>
</feature>
<comment type="caution">
    <text evidence="6">The sequence shown here is derived from an EMBL/GenBank/DDBJ whole genome shotgun (WGS) entry which is preliminary data.</text>
</comment>
<dbReference type="GO" id="GO:0022857">
    <property type="term" value="F:transmembrane transporter activity"/>
    <property type="evidence" value="ECO:0007669"/>
    <property type="project" value="InterPro"/>
</dbReference>
<evidence type="ECO:0000256" key="2">
    <source>
        <dbReference type="ARBA" id="ARBA00022989"/>
    </source>
</evidence>
<dbReference type="AlphaFoldDB" id="Q1ZAH8"/>
<keyword evidence="2 4" id="KW-1133">Transmembrane helix</keyword>
<evidence type="ECO:0000256" key="4">
    <source>
        <dbReference type="SAM" id="Phobius"/>
    </source>
</evidence>
<dbReference type="PROSITE" id="PS50850">
    <property type="entry name" value="MFS"/>
    <property type="match status" value="1"/>
</dbReference>
<accession>Q1ZAH8</accession>
<feature type="transmembrane region" description="Helical" evidence="4">
    <location>
        <begin position="82"/>
        <end position="103"/>
    </location>
</feature>
<proteinExistence type="predicted"/>
<feature type="transmembrane region" description="Helical" evidence="4">
    <location>
        <begin position="323"/>
        <end position="343"/>
    </location>
</feature>
<dbReference type="PANTHER" id="PTHR23546">
    <property type="entry name" value="TRANSPORT PROTEIN"/>
    <property type="match status" value="1"/>
</dbReference>
<feature type="transmembrane region" description="Helical" evidence="4">
    <location>
        <begin position="52"/>
        <end position="70"/>
    </location>
</feature>
<evidence type="ECO:0000256" key="1">
    <source>
        <dbReference type="ARBA" id="ARBA00022692"/>
    </source>
</evidence>
<evidence type="ECO:0000313" key="6">
    <source>
        <dbReference type="EMBL" id="EAS45514.1"/>
    </source>
</evidence>
<feature type="transmembrane region" description="Helical" evidence="4">
    <location>
        <begin position="355"/>
        <end position="378"/>
    </location>
</feature>
<dbReference type="SUPFAM" id="SSF103473">
    <property type="entry name" value="MFS general substrate transporter"/>
    <property type="match status" value="1"/>
</dbReference>
<evidence type="ECO:0000256" key="3">
    <source>
        <dbReference type="ARBA" id="ARBA00023136"/>
    </source>
</evidence>
<keyword evidence="3 4" id="KW-0472">Membrane</keyword>
<dbReference type="Pfam" id="PF07690">
    <property type="entry name" value="MFS_1"/>
    <property type="match status" value="1"/>
</dbReference>
<evidence type="ECO:0000259" key="5">
    <source>
        <dbReference type="PROSITE" id="PS50850"/>
    </source>
</evidence>
<name>Q1ZAH8_9GAMM</name>
<feature type="transmembrane region" description="Helical" evidence="4">
    <location>
        <begin position="297"/>
        <end position="317"/>
    </location>
</feature>
<keyword evidence="1 4" id="KW-0812">Transmembrane</keyword>
<dbReference type="InterPro" id="IPR011701">
    <property type="entry name" value="MFS"/>
</dbReference>
<feature type="transmembrane region" description="Helical" evidence="4">
    <location>
        <begin position="230"/>
        <end position="250"/>
    </location>
</feature>
<feature type="transmembrane region" description="Helical" evidence="4">
    <location>
        <begin position="270"/>
        <end position="290"/>
    </location>
</feature>
<feature type="transmembrane region" description="Helical" evidence="4">
    <location>
        <begin position="384"/>
        <end position="403"/>
    </location>
</feature>
<dbReference type="PANTHER" id="PTHR23546:SF1">
    <property type="entry name" value="MEMBRANE PROTEIN"/>
    <property type="match status" value="1"/>
</dbReference>
<dbReference type="InterPro" id="IPR020846">
    <property type="entry name" value="MFS_dom"/>
</dbReference>
<sequence length="413" mass="44487">MRISPTSNHKEHNRTTLYLIAAVATLMGVGQNGLLVSLPILVQASGINLPTWSIIIAIGSVLFLPAAPFWGHYSDRHGPKKVIVQALVGFMVSFALLLIMSFIGSEGLLPNNAIIAGLVFARIIYGCTVAGMVPASQHWAILLCGEDNQLLAITTISAGLSTGRFVGPLLALVTLTWHHFAPLMLMTIFPFIALMVALPLRGPEHLHARHQAQKQHPKRHPNCWQSPPRALVPLLLVAICLCTAVALMQYSLSPLISQVTNWSTDEITQTIGYLLTLSAAVTLLTQLSVIKKKRLSISSLFKVGGLCFSCGFILFLIPHIVLFYPAITLVAFGAAMIVPAYTASASQVSSHGHGIIAGYISMSHTIGYGISALLASLVFLSASLPIWVCVGCALLCLNIPLFYRQKEVLTTNQ</sequence>
<feature type="transmembrane region" description="Helical" evidence="4">
    <location>
        <begin position="179"/>
        <end position="200"/>
    </location>
</feature>
<evidence type="ECO:0000313" key="7">
    <source>
        <dbReference type="Proteomes" id="UP000003789"/>
    </source>
</evidence>
<dbReference type="Gene3D" id="1.20.1250.20">
    <property type="entry name" value="MFS general substrate transporter like domains"/>
    <property type="match status" value="1"/>
</dbReference>
<organism evidence="6 7">
    <name type="scientific">Photobacterium profundum 3TCK</name>
    <dbReference type="NCBI Taxonomy" id="314280"/>
    <lineage>
        <taxon>Bacteria</taxon>
        <taxon>Pseudomonadati</taxon>
        <taxon>Pseudomonadota</taxon>
        <taxon>Gammaproteobacteria</taxon>
        <taxon>Vibrionales</taxon>
        <taxon>Vibrionaceae</taxon>
        <taxon>Photobacterium</taxon>
    </lineage>
</organism>
<protein>
    <submittedName>
        <fullName evidence="6">Permease</fullName>
    </submittedName>
</protein>
<feature type="transmembrane region" description="Helical" evidence="4">
    <location>
        <begin position="123"/>
        <end position="143"/>
    </location>
</feature>
<dbReference type="OrthoDB" id="65739at2"/>
<gene>
    <name evidence="6" type="ORF">P3TCK_04036</name>
</gene>
<dbReference type="Proteomes" id="UP000003789">
    <property type="component" value="Unassembled WGS sequence"/>
</dbReference>
<feature type="transmembrane region" description="Helical" evidence="4">
    <location>
        <begin position="16"/>
        <end position="40"/>
    </location>
</feature>
<reference evidence="6 7" key="1">
    <citation type="submission" date="2006-03" db="EMBL/GenBank/DDBJ databases">
        <authorList>
            <person name="Bartlett D.H."/>
            <person name="Valle G."/>
            <person name="Lauro F.M."/>
            <person name="Vezzi A."/>
            <person name="Simonato F."/>
            <person name="Eloe E."/>
            <person name="Vitulo N."/>
            <person name="Stratton T.K."/>
            <person name="D'angelo M."/>
            <person name="Ferriera S."/>
            <person name="Johnson J."/>
            <person name="Kravitz S."/>
            <person name="Beeson K."/>
            <person name="Sutton G."/>
            <person name="Rogers Y."/>
            <person name="Friedman R."/>
            <person name="Frazier M."/>
            <person name="Venter J.C."/>
        </authorList>
    </citation>
    <scope>NUCLEOTIDE SEQUENCE [LARGE SCALE GENOMIC DNA]</scope>
    <source>
        <strain evidence="6 7">3TCK</strain>
    </source>
</reference>
<dbReference type="InterPro" id="IPR036259">
    <property type="entry name" value="MFS_trans_sf"/>
</dbReference>
<dbReference type="EMBL" id="AAPH01000001">
    <property type="protein sequence ID" value="EAS45514.1"/>
    <property type="molecule type" value="Genomic_DNA"/>
</dbReference>
<dbReference type="HOGENOM" id="CLU_052955_0_0_6"/>
<dbReference type="RefSeq" id="WP_006228816.1">
    <property type="nucleotide sequence ID" value="NZ_CH724134.1"/>
</dbReference>
<feature type="transmembrane region" description="Helical" evidence="4">
    <location>
        <begin position="150"/>
        <end position="173"/>
    </location>
</feature>